<name>A0ABR2FFT3_9ROSI</name>
<evidence type="ECO:0000313" key="4">
    <source>
        <dbReference type="Proteomes" id="UP001472677"/>
    </source>
</evidence>
<comment type="caution">
    <text evidence="3">The sequence shown here is derived from an EMBL/GenBank/DDBJ whole genome shotgun (WGS) entry which is preliminary data.</text>
</comment>
<dbReference type="InterPro" id="IPR026960">
    <property type="entry name" value="RVT-Znf"/>
</dbReference>
<protein>
    <recommendedName>
        <fullName evidence="5">RNase H type-1 domain-containing protein</fullName>
    </recommendedName>
</protein>
<organism evidence="3 4">
    <name type="scientific">Hibiscus sabdariffa</name>
    <name type="common">roselle</name>
    <dbReference type="NCBI Taxonomy" id="183260"/>
    <lineage>
        <taxon>Eukaryota</taxon>
        <taxon>Viridiplantae</taxon>
        <taxon>Streptophyta</taxon>
        <taxon>Embryophyta</taxon>
        <taxon>Tracheophyta</taxon>
        <taxon>Spermatophyta</taxon>
        <taxon>Magnoliopsida</taxon>
        <taxon>eudicotyledons</taxon>
        <taxon>Gunneridae</taxon>
        <taxon>Pentapetalae</taxon>
        <taxon>rosids</taxon>
        <taxon>malvids</taxon>
        <taxon>Malvales</taxon>
        <taxon>Malvaceae</taxon>
        <taxon>Malvoideae</taxon>
        <taxon>Hibiscus</taxon>
    </lineage>
</organism>
<proteinExistence type="predicted"/>
<evidence type="ECO:0008006" key="5">
    <source>
        <dbReference type="Google" id="ProtNLM"/>
    </source>
</evidence>
<evidence type="ECO:0000259" key="1">
    <source>
        <dbReference type="Pfam" id="PF13456"/>
    </source>
</evidence>
<dbReference type="Gene3D" id="3.30.420.10">
    <property type="entry name" value="Ribonuclease H-like superfamily/Ribonuclease H"/>
    <property type="match status" value="1"/>
</dbReference>
<dbReference type="PANTHER" id="PTHR47723:SF13">
    <property type="entry name" value="PUTATIVE-RELATED"/>
    <property type="match status" value="1"/>
</dbReference>
<dbReference type="SUPFAM" id="SSF53098">
    <property type="entry name" value="Ribonuclease H-like"/>
    <property type="match status" value="1"/>
</dbReference>
<dbReference type="Proteomes" id="UP001472677">
    <property type="component" value="Unassembled WGS sequence"/>
</dbReference>
<evidence type="ECO:0000313" key="3">
    <source>
        <dbReference type="EMBL" id="KAK8579594.1"/>
    </source>
</evidence>
<dbReference type="Pfam" id="PF13456">
    <property type="entry name" value="RVT_3"/>
    <property type="match status" value="1"/>
</dbReference>
<feature type="domain" description="Reverse transcriptase zinc-binding" evidence="2">
    <location>
        <begin position="34"/>
        <end position="91"/>
    </location>
</feature>
<dbReference type="Pfam" id="PF13966">
    <property type="entry name" value="zf-RVT"/>
    <property type="match status" value="1"/>
</dbReference>
<gene>
    <name evidence="3" type="ORF">V6N12_069909</name>
</gene>
<dbReference type="InterPro" id="IPR002156">
    <property type="entry name" value="RNaseH_domain"/>
</dbReference>
<dbReference type="InterPro" id="IPR044730">
    <property type="entry name" value="RNase_H-like_dom_plant"/>
</dbReference>
<accession>A0ABR2FFT3</accession>
<dbReference type="CDD" id="cd06222">
    <property type="entry name" value="RNase_H_like"/>
    <property type="match status" value="1"/>
</dbReference>
<feature type="domain" description="RNase H type-1" evidence="1">
    <location>
        <begin position="205"/>
        <end position="325"/>
    </location>
</feature>
<keyword evidence="4" id="KW-1185">Reference proteome</keyword>
<dbReference type="InterPro" id="IPR053151">
    <property type="entry name" value="RNase_H-like"/>
</dbReference>
<reference evidence="3 4" key="1">
    <citation type="journal article" date="2024" name="G3 (Bethesda)">
        <title>Genome assembly of Hibiscus sabdariffa L. provides insights into metabolisms of medicinal natural products.</title>
        <authorList>
            <person name="Kim T."/>
        </authorList>
    </citation>
    <scope>NUCLEOTIDE SEQUENCE [LARGE SCALE GENOMIC DNA]</scope>
    <source>
        <strain evidence="3">TK-2024</strain>
        <tissue evidence="3">Old leaves</tissue>
    </source>
</reference>
<dbReference type="PANTHER" id="PTHR47723">
    <property type="entry name" value="OS05G0353850 PROTEIN"/>
    <property type="match status" value="1"/>
</dbReference>
<evidence type="ECO:0000259" key="2">
    <source>
        <dbReference type="Pfam" id="PF13966"/>
    </source>
</evidence>
<dbReference type="EMBL" id="JBBPBM010000006">
    <property type="protein sequence ID" value="KAK8579594.1"/>
    <property type="molecule type" value="Genomic_DNA"/>
</dbReference>
<sequence length="358" mass="40175">MHCNSKATSSGSVGSPTLALAADGWFQIRLTYEGLPKVMTFLWLLCHSRILTNVERARWHMTNNSSCPVCAFPVEDLHHVLCFCHVAHSIWGCFIRQDHLDEFMSLEIKEWIYVNLSNVGGFVLDIADCDVLFGSLLLNLWLRRNEVTFQVCSGNHESILDASIRLQKECLVGRLGDLNATAVVRQATRSMIRWHRPPKGWCKLNNDGVVAASSGDSAYGGVIYNATGDWLIGFNRRLGIFSVLESKLWGIYEGLMTVWSIGIDHLIIEVDNIEALNLIQQYKKGETTLSLVSHIVSMINQQWSFEMNHIMCEGNKLADCMAKFASRDDLICHCFLSPPGSMILQLEEDLHNISVEGG</sequence>
<dbReference type="InterPro" id="IPR036397">
    <property type="entry name" value="RNaseH_sf"/>
</dbReference>
<dbReference type="InterPro" id="IPR012337">
    <property type="entry name" value="RNaseH-like_sf"/>
</dbReference>